<comment type="caution">
    <text evidence="5">The sequence shown here is derived from an EMBL/GenBank/DDBJ whole genome shotgun (WGS) entry which is preliminary data.</text>
</comment>
<dbReference type="GO" id="GO:0019898">
    <property type="term" value="C:extrinsic component of membrane"/>
    <property type="evidence" value="ECO:0007669"/>
    <property type="project" value="InterPro"/>
</dbReference>
<dbReference type="InterPro" id="IPR008797">
    <property type="entry name" value="PSII_PsbQ"/>
</dbReference>
<dbReference type="PROSITE" id="PS51257">
    <property type="entry name" value="PROKAR_LIPOPROTEIN"/>
    <property type="match status" value="1"/>
</dbReference>
<dbReference type="GO" id="GO:0015979">
    <property type="term" value="P:photosynthesis"/>
    <property type="evidence" value="ECO:0007669"/>
    <property type="project" value="InterPro"/>
</dbReference>
<keyword evidence="3" id="KW-0472">Membrane</keyword>
<reference evidence="5" key="1">
    <citation type="submission" date="2020-10" db="EMBL/GenBank/DDBJ databases">
        <authorList>
            <person name="Castelo-Branco R."/>
            <person name="Eusebio N."/>
            <person name="Adriana R."/>
            <person name="Vieira A."/>
            <person name="Brugerolle De Fraissinette N."/>
            <person name="Rezende De Castro R."/>
            <person name="Schneider M.P."/>
            <person name="Vasconcelos V."/>
            <person name="Leao P.N."/>
        </authorList>
    </citation>
    <scope>NUCLEOTIDE SEQUENCE</scope>
    <source>
        <strain evidence="5">LEGE 11467</strain>
    </source>
</reference>
<name>A0A928W2L7_9CYAN</name>
<feature type="chain" id="PRO_5037826283" evidence="4">
    <location>
        <begin position="28"/>
        <end position="152"/>
    </location>
</feature>
<dbReference type="Pfam" id="PF05757">
    <property type="entry name" value="PsbQ"/>
    <property type="match status" value="1"/>
</dbReference>
<feature type="signal peptide" evidence="4">
    <location>
        <begin position="1"/>
        <end position="27"/>
    </location>
</feature>
<comment type="subcellular location">
    <subcellularLocation>
        <location evidence="1">Membrane</location>
    </subcellularLocation>
</comment>
<gene>
    <name evidence="5" type="primary">psbQ</name>
    <name evidence="5" type="ORF">IQ235_15115</name>
</gene>
<dbReference type="GO" id="GO:0005509">
    <property type="term" value="F:calcium ion binding"/>
    <property type="evidence" value="ECO:0007669"/>
    <property type="project" value="InterPro"/>
</dbReference>
<dbReference type="RefSeq" id="WP_264322288.1">
    <property type="nucleotide sequence ID" value="NZ_JADEXN010000299.1"/>
</dbReference>
<dbReference type="AlphaFoldDB" id="A0A928W2L7"/>
<dbReference type="InterPro" id="IPR017487">
    <property type="entry name" value="PSII_PsbQ_cyanobac"/>
</dbReference>
<dbReference type="GO" id="GO:0009654">
    <property type="term" value="C:photosystem II oxygen evolving complex"/>
    <property type="evidence" value="ECO:0007669"/>
    <property type="project" value="InterPro"/>
</dbReference>
<evidence type="ECO:0000256" key="4">
    <source>
        <dbReference type="SAM" id="SignalP"/>
    </source>
</evidence>
<dbReference type="Gene3D" id="1.20.120.290">
    <property type="entry name" value="Oxygen-evolving enhancer protein 3 (PsbQ), four-helix up-down bundle"/>
    <property type="match status" value="1"/>
</dbReference>
<dbReference type="EMBL" id="JADEXN010000299">
    <property type="protein sequence ID" value="MBE9042110.1"/>
    <property type="molecule type" value="Genomic_DNA"/>
</dbReference>
<dbReference type="Proteomes" id="UP000621799">
    <property type="component" value="Unassembled WGS sequence"/>
</dbReference>
<keyword evidence="6" id="KW-1185">Reference proteome</keyword>
<evidence type="ECO:0000256" key="1">
    <source>
        <dbReference type="ARBA" id="ARBA00004370"/>
    </source>
</evidence>
<keyword evidence="4" id="KW-0732">Signal</keyword>
<dbReference type="SUPFAM" id="SSF101112">
    <property type="entry name" value="Oxygen-evolving enhancer protein 3"/>
    <property type="match status" value="1"/>
</dbReference>
<sequence>MRRYQSFLAWICALFTVVLVSCGSPQAVTPTYTSEQLNMLDLSAGKISAMRDRMTTELADLLEKENWNYVDMFIHGPLGTIRQQAGKIDRNLLTKAEQKEAKEISQELFGHLESLDAAADAGDYRQAMSDYKDSLDDIDALLKLVPESEPTS</sequence>
<evidence type="ECO:0000256" key="2">
    <source>
        <dbReference type="ARBA" id="ARBA00023078"/>
    </source>
</evidence>
<dbReference type="NCBIfam" id="TIGR03042">
    <property type="entry name" value="PS_II_psbQ_bact"/>
    <property type="match status" value="1"/>
</dbReference>
<organism evidence="5 6">
    <name type="scientific">Zarconia navalis LEGE 11467</name>
    <dbReference type="NCBI Taxonomy" id="1828826"/>
    <lineage>
        <taxon>Bacteria</taxon>
        <taxon>Bacillati</taxon>
        <taxon>Cyanobacteriota</taxon>
        <taxon>Cyanophyceae</taxon>
        <taxon>Oscillatoriophycideae</taxon>
        <taxon>Oscillatoriales</taxon>
        <taxon>Oscillatoriales incertae sedis</taxon>
        <taxon>Zarconia</taxon>
        <taxon>Zarconia navalis</taxon>
    </lineage>
</organism>
<proteinExistence type="predicted"/>
<keyword evidence="2" id="KW-0793">Thylakoid</keyword>
<accession>A0A928W2L7</accession>
<dbReference type="InterPro" id="IPR023222">
    <property type="entry name" value="PsbQ-like_dom_sf"/>
</dbReference>
<evidence type="ECO:0000313" key="5">
    <source>
        <dbReference type="EMBL" id="MBE9042110.1"/>
    </source>
</evidence>
<evidence type="ECO:0000256" key="3">
    <source>
        <dbReference type="ARBA" id="ARBA00023136"/>
    </source>
</evidence>
<protein>
    <submittedName>
        <fullName evidence="5">Photosystem II protein PsbQ</fullName>
    </submittedName>
</protein>
<evidence type="ECO:0000313" key="6">
    <source>
        <dbReference type="Proteomes" id="UP000621799"/>
    </source>
</evidence>